<feature type="signal peptide" evidence="1">
    <location>
        <begin position="1"/>
        <end position="24"/>
    </location>
</feature>
<dbReference type="EMBL" id="NQJD01000008">
    <property type="protein sequence ID" value="TAA75269.1"/>
    <property type="molecule type" value="Genomic_DNA"/>
</dbReference>
<organism evidence="3 4">
    <name type="scientific">Candidatus Electronema aureum</name>
    <dbReference type="NCBI Taxonomy" id="2005002"/>
    <lineage>
        <taxon>Bacteria</taxon>
        <taxon>Pseudomonadati</taxon>
        <taxon>Thermodesulfobacteriota</taxon>
        <taxon>Desulfobulbia</taxon>
        <taxon>Desulfobulbales</taxon>
        <taxon>Desulfobulbaceae</taxon>
        <taxon>Candidatus Electronema</taxon>
    </lineage>
</organism>
<reference evidence="3" key="1">
    <citation type="submission" date="2017-07" db="EMBL/GenBank/DDBJ databases">
        <title>The cable genome - Insights into the physiology and evolution of filamentous bacteria capable of sulfide oxidation via long distance electron transfer.</title>
        <authorList>
            <person name="Thorup C."/>
            <person name="Bjerg J.T."/>
            <person name="Schreiber L."/>
            <person name="Nielsen L.P."/>
            <person name="Kjeldsen K.U."/>
            <person name="Boesen T."/>
            <person name="Boggild A."/>
            <person name="Meysman F."/>
            <person name="Geelhoed J."/>
            <person name="Schramm A."/>
        </authorList>
    </citation>
    <scope>NUCLEOTIDE SEQUENCE [LARGE SCALE GENOMIC DNA]</scope>
    <source>
        <strain evidence="3">GS</strain>
    </source>
</reference>
<comment type="caution">
    <text evidence="3">The sequence shown here is derived from an EMBL/GenBank/DDBJ whole genome shotgun (WGS) entry which is preliminary data.</text>
</comment>
<evidence type="ECO:0000313" key="4">
    <source>
        <dbReference type="Proteomes" id="UP000316238"/>
    </source>
</evidence>
<dbReference type="Gene3D" id="2.70.70.10">
    <property type="entry name" value="Glucose Permease (Domain IIA)"/>
    <property type="match status" value="1"/>
</dbReference>
<dbReference type="SUPFAM" id="SSF51261">
    <property type="entry name" value="Duplicated hybrid motif"/>
    <property type="match status" value="1"/>
</dbReference>
<name>A0A521G2L8_9BACT</name>
<dbReference type="InterPro" id="IPR011055">
    <property type="entry name" value="Dup_hybrid_motif"/>
</dbReference>
<keyword evidence="1" id="KW-0732">Signal</keyword>
<feature type="chain" id="PRO_5021697973" evidence="1">
    <location>
        <begin position="25"/>
        <end position="219"/>
    </location>
</feature>
<dbReference type="Pfam" id="PF01551">
    <property type="entry name" value="Peptidase_M23"/>
    <property type="match status" value="1"/>
</dbReference>
<gene>
    <name evidence="3" type="ORF">CDV28_1088</name>
</gene>
<evidence type="ECO:0000256" key="1">
    <source>
        <dbReference type="SAM" id="SignalP"/>
    </source>
</evidence>
<dbReference type="Proteomes" id="UP000316238">
    <property type="component" value="Unassembled WGS sequence"/>
</dbReference>
<feature type="domain" description="M23ase beta-sheet core" evidence="2">
    <location>
        <begin position="73"/>
        <end position="149"/>
    </location>
</feature>
<dbReference type="AlphaFoldDB" id="A0A521G2L8"/>
<evidence type="ECO:0000313" key="3">
    <source>
        <dbReference type="EMBL" id="TAA75269.1"/>
    </source>
</evidence>
<protein>
    <submittedName>
        <fullName evidence="3">Peptidase family M23</fullName>
    </submittedName>
</protein>
<dbReference type="CDD" id="cd12797">
    <property type="entry name" value="M23_peptidase"/>
    <property type="match status" value="1"/>
</dbReference>
<dbReference type="InterPro" id="IPR016047">
    <property type="entry name" value="M23ase_b-sheet_dom"/>
</dbReference>
<sequence length="219" mass="24358">MSFWYCKKLLLLPCLLLLATPAHATQGNVLAKGIIYQAATYINHPQFGTHPSYYGNRPEQVVDINIGPSSADDEGMPLFAPEDGSVTIIHYNTNRWGYSLEWRNRSNTERIFFAHLKSIKVIGAVRAGQQIAEIGSTGGWKPHLHIESSQGWLELSGRILQPPINPYGNGMFFASNGPVPAARPLARQFITMPLENRIHSVELGGGQFYIHSFNLQNSK</sequence>
<proteinExistence type="predicted"/>
<evidence type="ECO:0000259" key="2">
    <source>
        <dbReference type="Pfam" id="PF01551"/>
    </source>
</evidence>
<keyword evidence="4" id="KW-1185">Reference proteome</keyword>
<accession>A0A521G2L8</accession>